<protein>
    <recommendedName>
        <fullName evidence="1">2EXR domain-containing protein</fullName>
    </recommendedName>
</protein>
<dbReference type="Proteomes" id="UP000297527">
    <property type="component" value="Unassembled WGS sequence"/>
</dbReference>
<dbReference type="AlphaFoldDB" id="A0A4Z1HK80"/>
<feature type="domain" description="2EXR" evidence="1">
    <location>
        <begin position="75"/>
        <end position="161"/>
    </location>
</feature>
<proteinExistence type="predicted"/>
<keyword evidence="3" id="KW-1185">Reference proteome</keyword>
<evidence type="ECO:0000313" key="2">
    <source>
        <dbReference type="EMBL" id="TGO49274.1"/>
    </source>
</evidence>
<reference evidence="2 3" key="1">
    <citation type="submission" date="2017-12" db="EMBL/GenBank/DDBJ databases">
        <title>Comparative genomics of Botrytis spp.</title>
        <authorList>
            <person name="Valero-Jimenez C.A."/>
            <person name="Tapia P."/>
            <person name="Veloso J."/>
            <person name="Silva-Moreno E."/>
            <person name="Staats M."/>
            <person name="Valdes J.H."/>
            <person name="Van Kan J.A.L."/>
        </authorList>
    </citation>
    <scope>NUCLEOTIDE SEQUENCE [LARGE SCALE GENOMIC DNA]</scope>
    <source>
        <strain evidence="2 3">MUCL11595</strain>
    </source>
</reference>
<dbReference type="EMBL" id="PQXN01000214">
    <property type="protein sequence ID" value="TGO49274.1"/>
    <property type="molecule type" value="Genomic_DNA"/>
</dbReference>
<evidence type="ECO:0000313" key="3">
    <source>
        <dbReference type="Proteomes" id="UP000297527"/>
    </source>
</evidence>
<name>A0A4Z1HK80_9HELO</name>
<evidence type="ECO:0000259" key="1">
    <source>
        <dbReference type="Pfam" id="PF20150"/>
    </source>
</evidence>
<dbReference type="InterPro" id="IPR045518">
    <property type="entry name" value="2EXR"/>
</dbReference>
<organism evidence="2 3">
    <name type="scientific">Botryotinia convoluta</name>
    <dbReference type="NCBI Taxonomy" id="54673"/>
    <lineage>
        <taxon>Eukaryota</taxon>
        <taxon>Fungi</taxon>
        <taxon>Dikarya</taxon>
        <taxon>Ascomycota</taxon>
        <taxon>Pezizomycotina</taxon>
        <taxon>Leotiomycetes</taxon>
        <taxon>Helotiales</taxon>
        <taxon>Sclerotiniaceae</taxon>
        <taxon>Botryotinia</taxon>
    </lineage>
</organism>
<gene>
    <name evidence="2" type="ORF">BCON_0215g00120</name>
</gene>
<dbReference type="Pfam" id="PF20150">
    <property type="entry name" value="2EXR"/>
    <property type="match status" value="1"/>
</dbReference>
<sequence length="283" mass="33931">MNGWRTENAKNAMKHLRIHYECYHLRYLTIPSNPKTWQRGRQNPQPHLKQHDVQQEFLLENTSRDKPPSQPGPTNFNTLPREVQMAIFSKVVDETPRRLILDQELTKFQPRQHLPQFWTLLRVNRTSRAVALSDYRLLFEGDCPFRPEKHYMYFSSGIDALCILDWSILRSCWRWDIDLDFSSIKHVECETKDYKVIYVLEMYDNLDTIKVHWPVAYTNFGRAYPELEVKMRDLKNDIEQWIEEWHPERCKPEVDVVLSAERIASYKRKIPLLTIPSDSEYIY</sequence>
<comment type="caution">
    <text evidence="2">The sequence shown here is derived from an EMBL/GenBank/DDBJ whole genome shotgun (WGS) entry which is preliminary data.</text>
</comment>
<dbReference type="OrthoDB" id="3533680at2759"/>
<accession>A0A4Z1HK80</accession>